<accession>A0ABV9CRR1</accession>
<sequence length="376" mass="39206">MDGSLVTPAQARVDLSAIAHNIAVLRGHAPAAEVMAVVKADAYGHGLVPCARAALAAGASRLGTAYIQEALDLRAAGVTAPILSWIVTPGEPIDDAVAAAVDLSAGAVWLLDDIAASARRAERTARVHLKIDTGMTRGGATAGGWTALLERALAAQADGLIEITGLWSHLACADIPGHPSIERQLSAFDDALAVAEKAGVAGPRVVRHIANSAATVNIPEAHYDMVRPGLAVYGLSPIPELGDFGLRPAMTLSARLAMVKRVPAGAGVSYGHLYVTERETTLALVPLGYADGVMRAASNRGQVWAAGRRRTVAGRVCMDQFMIDIGDDRASEGDEVILFGPGTEGEPTAQEWADSLGTITHEIVTRVGSRVPRVHR</sequence>
<dbReference type="PANTHER" id="PTHR30511:SF0">
    <property type="entry name" value="ALANINE RACEMASE, CATABOLIC-RELATED"/>
    <property type="match status" value="1"/>
</dbReference>
<evidence type="ECO:0000259" key="5">
    <source>
        <dbReference type="SMART" id="SM01005"/>
    </source>
</evidence>
<dbReference type="Proteomes" id="UP001596004">
    <property type="component" value="Unassembled WGS sequence"/>
</dbReference>
<dbReference type="GO" id="GO:0008784">
    <property type="term" value="F:alanine racemase activity"/>
    <property type="evidence" value="ECO:0007669"/>
    <property type="project" value="UniProtKB-EC"/>
</dbReference>
<evidence type="ECO:0000256" key="3">
    <source>
        <dbReference type="ARBA" id="ARBA00023235"/>
    </source>
</evidence>
<dbReference type="InterPro" id="IPR011079">
    <property type="entry name" value="Ala_racemase_C"/>
</dbReference>
<proteinExistence type="inferred from homology"/>
<dbReference type="EC" id="5.1.1.1" evidence="4"/>
<comment type="catalytic activity">
    <reaction evidence="4">
        <text>L-alanine = D-alanine</text>
        <dbReference type="Rhea" id="RHEA:20249"/>
        <dbReference type="ChEBI" id="CHEBI:57416"/>
        <dbReference type="ChEBI" id="CHEBI:57972"/>
        <dbReference type="EC" id="5.1.1.1"/>
    </reaction>
</comment>
<dbReference type="PRINTS" id="PR00992">
    <property type="entry name" value="ALARACEMASE"/>
</dbReference>
<keyword evidence="2 4" id="KW-0663">Pyridoxal phosphate</keyword>
<dbReference type="InterPro" id="IPR029066">
    <property type="entry name" value="PLP-binding_barrel"/>
</dbReference>
<comment type="similarity">
    <text evidence="4">Belongs to the alanine racemase family.</text>
</comment>
<gene>
    <name evidence="6" type="primary">alr</name>
    <name evidence="6" type="ORF">ACFO60_30565</name>
</gene>
<dbReference type="PROSITE" id="PS00395">
    <property type="entry name" value="ALANINE_RACEMASE"/>
    <property type="match status" value="1"/>
</dbReference>
<reference evidence="7" key="1">
    <citation type="journal article" date="2019" name="Int. J. Syst. Evol. Microbiol.">
        <title>The Global Catalogue of Microorganisms (GCM) 10K type strain sequencing project: providing services to taxonomists for standard genome sequencing and annotation.</title>
        <authorList>
            <consortium name="The Broad Institute Genomics Platform"/>
            <consortium name="The Broad Institute Genome Sequencing Center for Infectious Disease"/>
            <person name="Wu L."/>
            <person name="Ma J."/>
        </authorList>
    </citation>
    <scope>NUCLEOTIDE SEQUENCE [LARGE SCALE GENOMIC DNA]</scope>
    <source>
        <strain evidence="7">CGMCC 4.7132</strain>
    </source>
</reference>
<feature type="modified residue" description="N6-(pyridoxal phosphate)lysine" evidence="4">
    <location>
        <position position="39"/>
    </location>
</feature>
<dbReference type="Pfam" id="PF01168">
    <property type="entry name" value="Ala_racemase_N"/>
    <property type="match status" value="1"/>
</dbReference>
<dbReference type="InterPro" id="IPR009006">
    <property type="entry name" value="Ala_racemase/Decarboxylase_C"/>
</dbReference>
<keyword evidence="7" id="KW-1185">Reference proteome</keyword>
<dbReference type="NCBIfam" id="TIGR00492">
    <property type="entry name" value="alr"/>
    <property type="match status" value="1"/>
</dbReference>
<evidence type="ECO:0000313" key="6">
    <source>
        <dbReference type="EMBL" id="MFC4535127.1"/>
    </source>
</evidence>
<feature type="binding site" evidence="4">
    <location>
        <position position="137"/>
    </location>
    <ligand>
        <name>substrate</name>
    </ligand>
</feature>
<dbReference type="Gene3D" id="2.40.37.10">
    <property type="entry name" value="Lyase, Ornithine Decarboxylase, Chain A, domain 1"/>
    <property type="match status" value="1"/>
</dbReference>
<dbReference type="HAMAP" id="MF_01201">
    <property type="entry name" value="Ala_racemase"/>
    <property type="match status" value="1"/>
</dbReference>
<dbReference type="InterPro" id="IPR001608">
    <property type="entry name" value="Ala_racemase_N"/>
</dbReference>
<feature type="active site" description="Proton acceptor; specific for D-alanine" evidence="4">
    <location>
        <position position="39"/>
    </location>
</feature>
<dbReference type="InterPro" id="IPR020622">
    <property type="entry name" value="Ala_racemase_pyridoxalP-BS"/>
</dbReference>
<evidence type="ECO:0000313" key="7">
    <source>
        <dbReference type="Proteomes" id="UP001596004"/>
    </source>
</evidence>
<feature type="binding site" evidence="4">
    <location>
        <position position="318"/>
    </location>
    <ligand>
        <name>substrate</name>
    </ligand>
</feature>
<comment type="function">
    <text evidence="4">Catalyzes the interconversion of L-alanine and D-alanine. May also act on other amino acids.</text>
</comment>
<evidence type="ECO:0000256" key="4">
    <source>
        <dbReference type="HAMAP-Rule" id="MF_01201"/>
    </source>
</evidence>
<dbReference type="SMART" id="SM01005">
    <property type="entry name" value="Ala_racemase_C"/>
    <property type="match status" value="1"/>
</dbReference>
<dbReference type="Pfam" id="PF00842">
    <property type="entry name" value="Ala_racemase_C"/>
    <property type="match status" value="1"/>
</dbReference>
<feature type="active site" description="Proton acceptor; specific for L-alanine" evidence="4">
    <location>
        <position position="270"/>
    </location>
</feature>
<feature type="domain" description="Alanine racemase C-terminal" evidence="5">
    <location>
        <begin position="249"/>
        <end position="376"/>
    </location>
</feature>
<evidence type="ECO:0000256" key="2">
    <source>
        <dbReference type="ARBA" id="ARBA00022898"/>
    </source>
</evidence>
<name>A0ABV9CRR1_9ACTN</name>
<organism evidence="6 7">
    <name type="scientific">Sphaerisporangium dianthi</name>
    <dbReference type="NCBI Taxonomy" id="1436120"/>
    <lineage>
        <taxon>Bacteria</taxon>
        <taxon>Bacillati</taxon>
        <taxon>Actinomycetota</taxon>
        <taxon>Actinomycetes</taxon>
        <taxon>Streptosporangiales</taxon>
        <taxon>Streptosporangiaceae</taxon>
        <taxon>Sphaerisporangium</taxon>
    </lineage>
</organism>
<dbReference type="SUPFAM" id="SSF50621">
    <property type="entry name" value="Alanine racemase C-terminal domain-like"/>
    <property type="match status" value="1"/>
</dbReference>
<dbReference type="Gene3D" id="3.20.20.10">
    <property type="entry name" value="Alanine racemase"/>
    <property type="match status" value="1"/>
</dbReference>
<protein>
    <recommendedName>
        <fullName evidence="4">Alanine racemase</fullName>
        <ecNumber evidence="4">5.1.1.1</ecNumber>
    </recommendedName>
</protein>
<evidence type="ECO:0000256" key="1">
    <source>
        <dbReference type="ARBA" id="ARBA00001933"/>
    </source>
</evidence>
<comment type="pathway">
    <text evidence="4">Amino-acid biosynthesis; D-alanine biosynthesis; D-alanine from L-alanine: step 1/1.</text>
</comment>
<dbReference type="EMBL" id="JBHSFP010000028">
    <property type="protein sequence ID" value="MFC4535127.1"/>
    <property type="molecule type" value="Genomic_DNA"/>
</dbReference>
<comment type="cofactor">
    <cofactor evidence="1 4">
        <name>pyridoxal 5'-phosphate</name>
        <dbReference type="ChEBI" id="CHEBI:597326"/>
    </cofactor>
</comment>
<dbReference type="PANTHER" id="PTHR30511">
    <property type="entry name" value="ALANINE RACEMASE"/>
    <property type="match status" value="1"/>
</dbReference>
<dbReference type="CDD" id="cd00430">
    <property type="entry name" value="PLPDE_III_AR"/>
    <property type="match status" value="1"/>
</dbReference>
<dbReference type="InterPro" id="IPR000821">
    <property type="entry name" value="Ala_racemase"/>
</dbReference>
<dbReference type="RefSeq" id="WP_380847111.1">
    <property type="nucleotide sequence ID" value="NZ_JBHSFP010000028.1"/>
</dbReference>
<dbReference type="SUPFAM" id="SSF51419">
    <property type="entry name" value="PLP-binding barrel"/>
    <property type="match status" value="1"/>
</dbReference>
<comment type="caution">
    <text evidence="6">The sequence shown here is derived from an EMBL/GenBank/DDBJ whole genome shotgun (WGS) entry which is preliminary data.</text>
</comment>
<keyword evidence="3 4" id="KW-0413">Isomerase</keyword>